<dbReference type="SMART" id="SM00267">
    <property type="entry name" value="GGDEF"/>
    <property type="match status" value="1"/>
</dbReference>
<evidence type="ECO:0000313" key="4">
    <source>
        <dbReference type="EMBL" id="MBK1726358.1"/>
    </source>
</evidence>
<gene>
    <name evidence="4" type="ORF">CKO13_04825</name>
</gene>
<sequence>MDTHELWKRLENTPDLPTMPSVAVRILELGEDPEVAPSQVIDAISCDPALAAKTLQAANSPLLSRAGRITRLSDAVMTLGVNGTLTIALSFALVRDCGKPTAQLDYPSFWRRAIVAASAARSIAYHERQRDLDTPMLAGLLQDIGMLALDAVLPQDYARLVHPTPDHETLRLTEAELLGLDHAAVGGWLLRRWGVPEHLCCAVAGSHGQGPEGEAPVGADAALLRTVTCSSRLADLWVGRDPETAAVQAAALASERLGWGGDEVAGFIETWSESVNELLRVHEARTIDPAEIASVLERARNVLVCRNLNLIQQASQECSRSQELEARKNSLEEQAERDPLTQLGNRRHLDRRLASLVAKANEADAPLTLALADIDHFKQVNDRYGHQRGDALLCEIASLLKAQVRAQDTIVRYGGEEFLLLLPGLSPREAGKLLERLRQAVAAHRHAPCPAEAAPVCTSISIGYAARPGQAGRAVTADALLEAADAALYRAKREGRDCIRCAPPRDPGAG</sequence>
<dbReference type="PROSITE" id="PS50887">
    <property type="entry name" value="GGDEF"/>
    <property type="match status" value="1"/>
</dbReference>
<dbReference type="EC" id="2.7.7.65" evidence="1"/>
<proteinExistence type="predicted"/>
<dbReference type="InterPro" id="IPR013976">
    <property type="entry name" value="HDOD"/>
</dbReference>
<dbReference type="Gene3D" id="1.10.3210.10">
    <property type="entry name" value="Hypothetical protein af1432"/>
    <property type="match status" value="1"/>
</dbReference>
<dbReference type="Proteomes" id="UP000738126">
    <property type="component" value="Unassembled WGS sequence"/>
</dbReference>
<dbReference type="InterPro" id="IPR000160">
    <property type="entry name" value="GGDEF_dom"/>
</dbReference>
<organism evidence="4 5">
    <name type="scientific">Halorhodospira neutriphila</name>
    <dbReference type="NCBI Taxonomy" id="168379"/>
    <lineage>
        <taxon>Bacteria</taxon>
        <taxon>Pseudomonadati</taxon>
        <taxon>Pseudomonadota</taxon>
        <taxon>Gammaproteobacteria</taxon>
        <taxon>Chromatiales</taxon>
        <taxon>Ectothiorhodospiraceae</taxon>
        <taxon>Halorhodospira</taxon>
    </lineage>
</organism>
<comment type="caution">
    <text evidence="4">The sequence shown here is derived from an EMBL/GenBank/DDBJ whole genome shotgun (WGS) entry which is preliminary data.</text>
</comment>
<dbReference type="Pfam" id="PF00990">
    <property type="entry name" value="GGDEF"/>
    <property type="match status" value="1"/>
</dbReference>
<reference evidence="4 5" key="1">
    <citation type="journal article" date="2020" name="Microorganisms">
        <title>Osmotic Adaptation and Compatible Solute Biosynthesis of Phototrophic Bacteria as Revealed from Genome Analyses.</title>
        <authorList>
            <person name="Imhoff J.F."/>
            <person name="Rahn T."/>
            <person name="Kunzel S."/>
            <person name="Keller A."/>
            <person name="Neulinger S.C."/>
        </authorList>
    </citation>
    <scope>NUCLEOTIDE SEQUENCE [LARGE SCALE GENOMIC DNA]</scope>
    <source>
        <strain evidence="4 5">DSM 15116</strain>
    </source>
</reference>
<dbReference type="SUPFAM" id="SSF109604">
    <property type="entry name" value="HD-domain/PDEase-like"/>
    <property type="match status" value="1"/>
</dbReference>
<name>A0ABS1E5X3_9GAMM</name>
<keyword evidence="5" id="KW-1185">Reference proteome</keyword>
<protein>
    <recommendedName>
        <fullName evidence="1">diguanylate cyclase</fullName>
        <ecNumber evidence="1">2.7.7.65</ecNumber>
    </recommendedName>
</protein>
<dbReference type="InterPro" id="IPR029787">
    <property type="entry name" value="Nucleotide_cyclase"/>
</dbReference>
<dbReference type="InterPro" id="IPR043128">
    <property type="entry name" value="Rev_trsase/Diguanyl_cyclase"/>
</dbReference>
<feature type="domain" description="GGDEF" evidence="2">
    <location>
        <begin position="365"/>
        <end position="504"/>
    </location>
</feature>
<dbReference type="CDD" id="cd01949">
    <property type="entry name" value="GGDEF"/>
    <property type="match status" value="1"/>
</dbReference>
<dbReference type="Gene3D" id="3.30.70.270">
    <property type="match status" value="1"/>
</dbReference>
<dbReference type="Pfam" id="PF08668">
    <property type="entry name" value="HDOD"/>
    <property type="match status" value="1"/>
</dbReference>
<dbReference type="SUPFAM" id="SSF55073">
    <property type="entry name" value="Nucleotide cyclase"/>
    <property type="match status" value="1"/>
</dbReference>
<feature type="domain" description="HDOD" evidence="3">
    <location>
        <begin position="16"/>
        <end position="209"/>
    </location>
</feature>
<accession>A0ABS1E5X3</accession>
<dbReference type="RefSeq" id="WP_200257416.1">
    <property type="nucleotide sequence ID" value="NZ_NRSH01000037.1"/>
</dbReference>
<dbReference type="NCBIfam" id="TIGR00254">
    <property type="entry name" value="GGDEF"/>
    <property type="match status" value="1"/>
</dbReference>
<dbReference type="PANTHER" id="PTHR45138:SF24">
    <property type="entry name" value="DIGUANYLATE CYCLASE DGCC-RELATED"/>
    <property type="match status" value="1"/>
</dbReference>
<evidence type="ECO:0000259" key="2">
    <source>
        <dbReference type="PROSITE" id="PS50887"/>
    </source>
</evidence>
<dbReference type="PROSITE" id="PS51833">
    <property type="entry name" value="HDOD"/>
    <property type="match status" value="1"/>
</dbReference>
<dbReference type="InterPro" id="IPR050469">
    <property type="entry name" value="Diguanylate_Cyclase"/>
</dbReference>
<evidence type="ECO:0000256" key="1">
    <source>
        <dbReference type="ARBA" id="ARBA00012528"/>
    </source>
</evidence>
<evidence type="ECO:0000313" key="5">
    <source>
        <dbReference type="Proteomes" id="UP000738126"/>
    </source>
</evidence>
<evidence type="ECO:0000259" key="3">
    <source>
        <dbReference type="PROSITE" id="PS51833"/>
    </source>
</evidence>
<dbReference type="EMBL" id="NRSH01000037">
    <property type="protein sequence ID" value="MBK1726358.1"/>
    <property type="molecule type" value="Genomic_DNA"/>
</dbReference>
<dbReference type="PANTHER" id="PTHR45138">
    <property type="entry name" value="REGULATORY COMPONENTS OF SENSORY TRANSDUCTION SYSTEM"/>
    <property type="match status" value="1"/>
</dbReference>